<evidence type="ECO:0000256" key="2">
    <source>
        <dbReference type="ARBA" id="ARBA00007800"/>
    </source>
</evidence>
<evidence type="ECO:0000256" key="4">
    <source>
        <dbReference type="ARBA" id="ARBA00022741"/>
    </source>
</evidence>
<dbReference type="SUPFAM" id="SSF52021">
    <property type="entry name" value="Carbamoyl phosphate synthetase, small subunit N-terminal domain"/>
    <property type="match status" value="1"/>
</dbReference>
<comment type="catalytic activity">
    <reaction evidence="7 8">
        <text>hydrogencarbonate + L-glutamine + 2 ATP + H2O = carbamoyl phosphate + L-glutamate + 2 ADP + phosphate + 2 H(+)</text>
        <dbReference type="Rhea" id="RHEA:18633"/>
        <dbReference type="ChEBI" id="CHEBI:15377"/>
        <dbReference type="ChEBI" id="CHEBI:15378"/>
        <dbReference type="ChEBI" id="CHEBI:17544"/>
        <dbReference type="ChEBI" id="CHEBI:29985"/>
        <dbReference type="ChEBI" id="CHEBI:30616"/>
        <dbReference type="ChEBI" id="CHEBI:43474"/>
        <dbReference type="ChEBI" id="CHEBI:58228"/>
        <dbReference type="ChEBI" id="CHEBI:58359"/>
        <dbReference type="ChEBI" id="CHEBI:456216"/>
        <dbReference type="EC" id="6.3.5.5"/>
    </reaction>
</comment>
<dbReference type="PROSITE" id="PS51273">
    <property type="entry name" value="GATASE_TYPE_1"/>
    <property type="match status" value="1"/>
</dbReference>
<feature type="binding site" evidence="8">
    <location>
        <position position="225"/>
    </location>
    <ligand>
        <name>L-glutamine</name>
        <dbReference type="ChEBI" id="CHEBI:58359"/>
    </ligand>
</feature>
<dbReference type="EC" id="6.3.5.5" evidence="8"/>
<organism evidence="10 11">
    <name type="scientific">Virgibacillus byunsanensis</name>
    <dbReference type="NCBI Taxonomy" id="570945"/>
    <lineage>
        <taxon>Bacteria</taxon>
        <taxon>Bacillati</taxon>
        <taxon>Bacillota</taxon>
        <taxon>Bacilli</taxon>
        <taxon>Bacillales</taxon>
        <taxon>Bacillaceae</taxon>
        <taxon>Virgibacillus</taxon>
    </lineage>
</organism>
<feature type="binding site" evidence="8">
    <location>
        <position position="227"/>
    </location>
    <ligand>
        <name>L-glutamine</name>
        <dbReference type="ChEBI" id="CHEBI:58359"/>
    </ligand>
</feature>
<comment type="caution">
    <text evidence="10">The sequence shown here is derived from an EMBL/GenBank/DDBJ whole genome shotgun (WGS) entry which is preliminary data.</text>
</comment>
<evidence type="ECO:0000256" key="6">
    <source>
        <dbReference type="ARBA" id="ARBA00022962"/>
    </source>
</evidence>
<feature type="domain" description="Carbamoyl-phosphate synthase small subunit N-terminal" evidence="9">
    <location>
        <begin position="4"/>
        <end position="134"/>
    </location>
</feature>
<dbReference type="NCBIfam" id="NF009475">
    <property type="entry name" value="PRK12838.1"/>
    <property type="match status" value="1"/>
</dbReference>
<protein>
    <recommendedName>
        <fullName evidence="8">Carbamoyl phosphate synthase small chain</fullName>
        <ecNumber evidence="8">6.3.5.5</ecNumber>
    </recommendedName>
    <alternativeName>
        <fullName evidence="8">Carbamoyl phosphate synthetase glutamine chain</fullName>
    </alternativeName>
</protein>
<feature type="binding site" evidence="8">
    <location>
        <position position="253"/>
    </location>
    <ligand>
        <name>L-glutamine</name>
        <dbReference type="ChEBI" id="CHEBI:58359"/>
    </ligand>
</feature>
<dbReference type="SUPFAM" id="SSF52317">
    <property type="entry name" value="Class I glutamine amidotransferase-like"/>
    <property type="match status" value="1"/>
</dbReference>
<dbReference type="PRINTS" id="PR00097">
    <property type="entry name" value="ANTSNTHASEII"/>
</dbReference>
<dbReference type="InterPro" id="IPR017926">
    <property type="entry name" value="GATASE"/>
</dbReference>
<dbReference type="Pfam" id="PF00117">
    <property type="entry name" value="GATase"/>
    <property type="match status" value="1"/>
</dbReference>
<dbReference type="InterPro" id="IPR006274">
    <property type="entry name" value="CarbamoylP_synth_ssu"/>
</dbReference>
<reference evidence="11" key="1">
    <citation type="journal article" date="2019" name="Int. J. Syst. Evol. Microbiol.">
        <title>The Global Catalogue of Microorganisms (GCM) 10K type strain sequencing project: providing services to taxonomists for standard genome sequencing and annotation.</title>
        <authorList>
            <consortium name="The Broad Institute Genomics Platform"/>
            <consortium name="The Broad Institute Genome Sequencing Center for Infectious Disease"/>
            <person name="Wu L."/>
            <person name="Ma J."/>
        </authorList>
    </citation>
    <scope>NUCLEOTIDE SEQUENCE [LARGE SCALE GENOMIC DNA]</scope>
    <source>
        <strain evidence="11">CCUG 56754</strain>
    </source>
</reference>
<name>A0ABW3LNY9_9BACI</name>
<keyword evidence="8" id="KW-0665">Pyrimidine biosynthesis</keyword>
<evidence type="ECO:0000256" key="1">
    <source>
        <dbReference type="ARBA" id="ARBA00005077"/>
    </source>
</evidence>
<dbReference type="InterPro" id="IPR036480">
    <property type="entry name" value="CarbP_synth_ssu_N_sf"/>
</dbReference>
<dbReference type="RefSeq" id="WP_390363898.1">
    <property type="nucleotide sequence ID" value="NZ_JBHTKJ010000060.1"/>
</dbReference>
<comment type="similarity">
    <text evidence="2 8">Belongs to the CarA family.</text>
</comment>
<feature type="binding site" evidence="8">
    <location>
        <position position="297"/>
    </location>
    <ligand>
        <name>L-glutamine</name>
        <dbReference type="ChEBI" id="CHEBI:58359"/>
    </ligand>
</feature>
<sequence length="367" mass="40780">MEQKIGYLVLSTGDVLEGKWLGEERASEGELVFNTAMTGYQEVMTDPSYAGQVVTMTYPLIGNYGFNDMDYESIKPSLSGLIMSHPCRTPEHYESSFTLEDMINKHEIPALYDIDTREVTRIVREHGEVYGKVTSDLGDIPNQLHVDPEIVKKVSVKKVTSLCGQGNCERTHISNQHVVVFDFGYKHSITQTLDHLGCHVTVVPFDTNPEVVKALQPDGIILSNGPGDPKDLGYLVENIKEVTQSYPTLGICLGQQLVAIAYGGTTKRLPYGHRGSNHPVKNVATGKVMITSQNHGYVVDGDSLNKEEWTVSHVNVNDHSIEGLVHRYMPIMSVQFHPEAHPGPMDTYTIFQDFISMIPAKGEKQYA</sequence>
<feature type="binding site" evidence="8">
    <location>
        <position position="256"/>
    </location>
    <ligand>
        <name>L-glutamine</name>
        <dbReference type="ChEBI" id="CHEBI:58359"/>
    </ligand>
</feature>
<dbReference type="CDD" id="cd01744">
    <property type="entry name" value="GATase1_CPSase"/>
    <property type="match status" value="1"/>
</dbReference>
<dbReference type="PRINTS" id="PR00096">
    <property type="entry name" value="GATASE"/>
</dbReference>
<keyword evidence="4 8" id="KW-0547">Nucleotide-binding</keyword>
<feature type="binding site" evidence="8">
    <location>
        <position position="48"/>
    </location>
    <ligand>
        <name>L-glutamine</name>
        <dbReference type="ChEBI" id="CHEBI:58359"/>
    </ligand>
</feature>
<comment type="subunit">
    <text evidence="8">Composed of two chains; the small (or glutamine) chain promotes the hydrolysis of glutamine to ammonia, which is used by the large (or ammonia) chain to synthesize carbamoyl phosphate. Tetramer of heterodimers (alpha,beta)4.</text>
</comment>
<comment type="function">
    <text evidence="8">Small subunit of the glutamine-dependent carbamoyl phosphate synthetase (CPSase). CPSase catalyzes the formation of carbamoyl phosphate from the ammonia moiety of glutamine, carbonate, and phosphate donated by ATP, constituting the first step of 2 biosynthetic pathways, one leading to arginine and/or urea and the other to pyrimidine nucleotides. The small subunit (glutamine amidotransferase) binds and cleaves glutamine to supply the large subunit with the substrate ammonia.</text>
</comment>
<dbReference type="Gene3D" id="3.50.30.20">
    <property type="entry name" value="Carbamoyl-phosphate synthase small subunit, N-terminal domain"/>
    <property type="match status" value="1"/>
</dbReference>
<feature type="active site" evidence="8">
    <location>
        <position position="339"/>
    </location>
</feature>
<gene>
    <name evidence="8" type="primary">carA</name>
    <name evidence="10" type="ORF">ACFQ3N_17230</name>
</gene>
<dbReference type="InterPro" id="IPR029062">
    <property type="entry name" value="Class_I_gatase-like"/>
</dbReference>
<dbReference type="InterPro" id="IPR002474">
    <property type="entry name" value="CarbamoylP_synth_ssu_N"/>
</dbReference>
<dbReference type="Pfam" id="PF00988">
    <property type="entry name" value="CPSase_sm_chain"/>
    <property type="match status" value="1"/>
</dbReference>
<keyword evidence="8" id="KW-0055">Arginine biosynthesis</keyword>
<keyword evidence="8" id="KW-0028">Amino-acid biosynthesis</keyword>
<feature type="active site" evidence="8">
    <location>
        <position position="337"/>
    </location>
</feature>
<dbReference type="PANTHER" id="PTHR43418:SF7">
    <property type="entry name" value="CARBAMOYL-PHOSPHATE SYNTHASE SMALL CHAIN"/>
    <property type="match status" value="1"/>
</dbReference>
<dbReference type="SMART" id="SM01097">
    <property type="entry name" value="CPSase_sm_chain"/>
    <property type="match status" value="1"/>
</dbReference>
<dbReference type="Gene3D" id="3.40.50.880">
    <property type="match status" value="1"/>
</dbReference>
<dbReference type="HAMAP" id="MF_01209">
    <property type="entry name" value="CPSase_S_chain"/>
    <property type="match status" value="1"/>
</dbReference>
<evidence type="ECO:0000256" key="8">
    <source>
        <dbReference type="HAMAP-Rule" id="MF_01209"/>
    </source>
</evidence>
<evidence type="ECO:0000256" key="5">
    <source>
        <dbReference type="ARBA" id="ARBA00022840"/>
    </source>
</evidence>
<evidence type="ECO:0000256" key="3">
    <source>
        <dbReference type="ARBA" id="ARBA00022598"/>
    </source>
</evidence>
<evidence type="ECO:0000256" key="7">
    <source>
        <dbReference type="ARBA" id="ARBA00048816"/>
    </source>
</evidence>
<keyword evidence="3 8" id="KW-0436">Ligase</keyword>
<feature type="binding site" evidence="8">
    <location>
        <position position="294"/>
    </location>
    <ligand>
        <name>L-glutamine</name>
        <dbReference type="ChEBI" id="CHEBI:58359"/>
    </ligand>
</feature>
<dbReference type="EMBL" id="JBHTKJ010000060">
    <property type="protein sequence ID" value="MFD1040118.1"/>
    <property type="molecule type" value="Genomic_DNA"/>
</dbReference>
<dbReference type="PANTHER" id="PTHR43418">
    <property type="entry name" value="MULTIFUNCTIONAL TRYPTOPHAN BIOSYNTHESIS PROTEIN-RELATED"/>
    <property type="match status" value="1"/>
</dbReference>
<comment type="catalytic activity">
    <reaction evidence="8">
        <text>L-glutamine + H2O = L-glutamate + NH4(+)</text>
        <dbReference type="Rhea" id="RHEA:15889"/>
        <dbReference type="ChEBI" id="CHEBI:15377"/>
        <dbReference type="ChEBI" id="CHEBI:28938"/>
        <dbReference type="ChEBI" id="CHEBI:29985"/>
        <dbReference type="ChEBI" id="CHEBI:58359"/>
    </reaction>
</comment>
<dbReference type="InterPro" id="IPR035686">
    <property type="entry name" value="CPSase_GATase1"/>
</dbReference>
<keyword evidence="6 8" id="KW-0315">Glutamine amidotransferase</keyword>
<evidence type="ECO:0000313" key="10">
    <source>
        <dbReference type="EMBL" id="MFD1040118.1"/>
    </source>
</evidence>
<dbReference type="InterPro" id="IPR050472">
    <property type="entry name" value="Anth_synth/Amidotransfase"/>
</dbReference>
<comment type="pathway">
    <text evidence="1 8">Amino-acid biosynthesis; L-arginine biosynthesis; carbamoyl phosphate from bicarbonate: step 1/1.</text>
</comment>
<feature type="region of interest" description="CPSase" evidence="8">
    <location>
        <begin position="1"/>
        <end position="177"/>
    </location>
</feature>
<feature type="active site" description="Nucleophile" evidence="8">
    <location>
        <position position="252"/>
    </location>
</feature>
<proteinExistence type="inferred from homology"/>
<dbReference type="PRINTS" id="PR00099">
    <property type="entry name" value="CPSGATASE"/>
</dbReference>
<evidence type="ECO:0000259" key="9">
    <source>
        <dbReference type="SMART" id="SM01097"/>
    </source>
</evidence>
<dbReference type="NCBIfam" id="TIGR01368">
    <property type="entry name" value="CPSaseIIsmall"/>
    <property type="match status" value="1"/>
</dbReference>
<feature type="binding site" evidence="8">
    <location>
        <position position="296"/>
    </location>
    <ligand>
        <name>L-glutamine</name>
        <dbReference type="ChEBI" id="CHEBI:58359"/>
    </ligand>
</feature>
<keyword evidence="5 8" id="KW-0067">ATP-binding</keyword>
<comment type="pathway">
    <text evidence="8">Pyrimidine metabolism; UMP biosynthesis via de novo pathway; (S)-dihydroorotate from bicarbonate: step 1/3.</text>
</comment>
<dbReference type="Proteomes" id="UP001597040">
    <property type="component" value="Unassembled WGS sequence"/>
</dbReference>
<accession>A0ABW3LNY9</accession>
<evidence type="ECO:0000313" key="11">
    <source>
        <dbReference type="Proteomes" id="UP001597040"/>
    </source>
</evidence>
<keyword evidence="11" id="KW-1185">Reference proteome</keyword>